<feature type="region of interest" description="Disordered" evidence="4">
    <location>
        <begin position="1"/>
        <end position="29"/>
    </location>
</feature>
<dbReference type="PANTHER" id="PTHR13479">
    <property type="entry name" value="30S RIBOSOMAL PROTEIN S18"/>
    <property type="match status" value="1"/>
</dbReference>
<evidence type="ECO:0000256" key="4">
    <source>
        <dbReference type="SAM" id="MobiDB-lite"/>
    </source>
</evidence>
<dbReference type="Gene3D" id="4.10.640.10">
    <property type="entry name" value="Ribosomal protein S18"/>
    <property type="match status" value="1"/>
</dbReference>
<evidence type="ECO:0008006" key="6">
    <source>
        <dbReference type="Google" id="ProtNLM"/>
    </source>
</evidence>
<dbReference type="GO" id="GO:0022627">
    <property type="term" value="C:cytosolic small ribosomal subunit"/>
    <property type="evidence" value="ECO:0007669"/>
    <property type="project" value="TreeGrafter"/>
</dbReference>
<feature type="compositionally biased region" description="Basic residues" evidence="4">
    <location>
        <begin position="1"/>
        <end position="25"/>
    </location>
</feature>
<dbReference type="EMBL" id="LAZR01052018">
    <property type="protein sequence ID" value="KKK83895.1"/>
    <property type="molecule type" value="Genomic_DNA"/>
</dbReference>
<evidence type="ECO:0000313" key="5">
    <source>
        <dbReference type="EMBL" id="KKK83895.1"/>
    </source>
</evidence>
<keyword evidence="2" id="KW-0689">Ribosomal protein</keyword>
<dbReference type="GO" id="GO:0070181">
    <property type="term" value="F:small ribosomal subunit rRNA binding"/>
    <property type="evidence" value="ECO:0007669"/>
    <property type="project" value="TreeGrafter"/>
</dbReference>
<dbReference type="HAMAP" id="MF_00270">
    <property type="entry name" value="Ribosomal_bS18"/>
    <property type="match status" value="1"/>
</dbReference>
<dbReference type="GO" id="GO:0003735">
    <property type="term" value="F:structural constituent of ribosome"/>
    <property type="evidence" value="ECO:0007669"/>
    <property type="project" value="InterPro"/>
</dbReference>
<comment type="similarity">
    <text evidence="1">Belongs to the bacterial ribosomal protein bS18 family.</text>
</comment>
<dbReference type="PRINTS" id="PR00974">
    <property type="entry name" value="RIBOSOMALS18"/>
</dbReference>
<dbReference type="GO" id="GO:0006412">
    <property type="term" value="P:translation"/>
    <property type="evidence" value="ECO:0007669"/>
    <property type="project" value="InterPro"/>
</dbReference>
<dbReference type="AlphaFoldDB" id="A0A0F8ZD98"/>
<comment type="caution">
    <text evidence="5">The sequence shown here is derived from an EMBL/GenBank/DDBJ whole genome shotgun (WGS) entry which is preliminary data.</text>
</comment>
<name>A0A0F8ZD98_9ZZZZ</name>
<gene>
    <name evidence="5" type="ORF">LCGC14_2788790</name>
</gene>
<keyword evidence="3" id="KW-0687">Ribonucleoprotein</keyword>
<dbReference type="InterPro" id="IPR036870">
    <property type="entry name" value="Ribosomal_bS18_sf"/>
</dbReference>
<dbReference type="PANTHER" id="PTHR13479:SF40">
    <property type="entry name" value="SMALL RIBOSOMAL SUBUNIT PROTEIN BS18M"/>
    <property type="match status" value="1"/>
</dbReference>
<dbReference type="InterPro" id="IPR001648">
    <property type="entry name" value="Ribosomal_bS18"/>
</dbReference>
<proteinExistence type="inferred from homology"/>
<dbReference type="Pfam" id="PF01084">
    <property type="entry name" value="Ribosomal_S18"/>
    <property type="match status" value="1"/>
</dbReference>
<dbReference type="SUPFAM" id="SSF46911">
    <property type="entry name" value="Ribosomal protein S18"/>
    <property type="match status" value="1"/>
</dbReference>
<dbReference type="NCBIfam" id="TIGR00165">
    <property type="entry name" value="S18"/>
    <property type="match status" value="1"/>
</dbReference>
<protein>
    <recommendedName>
        <fullName evidence="6">30S ribosomal protein S18</fullName>
    </recommendedName>
</protein>
<evidence type="ECO:0000256" key="2">
    <source>
        <dbReference type="ARBA" id="ARBA00022980"/>
    </source>
</evidence>
<reference evidence="5" key="1">
    <citation type="journal article" date="2015" name="Nature">
        <title>Complex archaea that bridge the gap between prokaryotes and eukaryotes.</title>
        <authorList>
            <person name="Spang A."/>
            <person name="Saw J.H."/>
            <person name="Jorgensen S.L."/>
            <person name="Zaremba-Niedzwiedzka K."/>
            <person name="Martijn J."/>
            <person name="Lind A.E."/>
            <person name="van Eijk R."/>
            <person name="Schleper C."/>
            <person name="Guy L."/>
            <person name="Ettema T.J."/>
        </authorList>
    </citation>
    <scope>NUCLEOTIDE SEQUENCE</scope>
</reference>
<accession>A0A0F8ZD98</accession>
<sequence>MALSRGRGRGKGKRGAPRRGQKKSRYREQTKCRFCRDKVREIDYKDVGALQKLTTQQGKMFSRKRSGNCARHQRSARRAIKRARFIALMPYVS</sequence>
<evidence type="ECO:0000256" key="1">
    <source>
        <dbReference type="ARBA" id="ARBA00005589"/>
    </source>
</evidence>
<evidence type="ECO:0000256" key="3">
    <source>
        <dbReference type="ARBA" id="ARBA00023274"/>
    </source>
</evidence>
<organism evidence="5">
    <name type="scientific">marine sediment metagenome</name>
    <dbReference type="NCBI Taxonomy" id="412755"/>
    <lineage>
        <taxon>unclassified sequences</taxon>
        <taxon>metagenomes</taxon>
        <taxon>ecological metagenomes</taxon>
    </lineage>
</organism>